<dbReference type="EMBL" id="NKQK01000003">
    <property type="protein sequence ID" value="PSS33645.1"/>
    <property type="molecule type" value="Genomic_DNA"/>
</dbReference>
<evidence type="ECO:0000313" key="2">
    <source>
        <dbReference type="Proteomes" id="UP000241394"/>
    </source>
</evidence>
<dbReference type="InParanoid" id="A0A2R6RUF7"/>
<proteinExistence type="predicted"/>
<protein>
    <submittedName>
        <fullName evidence="1">Protein COBRA like</fullName>
    </submittedName>
</protein>
<comment type="caution">
    <text evidence="1">The sequence shown here is derived from an EMBL/GenBank/DDBJ whole genome shotgun (WGS) entry which is preliminary data.</text>
</comment>
<accession>A0A2R6RUF7</accession>
<sequence length="98" mass="11688">MPPPDAYPYFPNNSSWPHISFLTLVLTCCCLWHSPPRTLKNLLIGMTTNSDVSRKYYCIQPRTYFKLIEVSVFWQDDQQPVSVQSCVNWNKLHFLFWW</sequence>
<name>A0A2R6RUF7_ACTCC</name>
<keyword evidence="2" id="KW-1185">Reference proteome</keyword>
<dbReference type="Proteomes" id="UP000241394">
    <property type="component" value="Chromosome LG3"/>
</dbReference>
<evidence type="ECO:0000313" key="1">
    <source>
        <dbReference type="EMBL" id="PSS33645.1"/>
    </source>
</evidence>
<gene>
    <name evidence="1" type="ORF">CEY00_Acc04045</name>
</gene>
<organism evidence="1 2">
    <name type="scientific">Actinidia chinensis var. chinensis</name>
    <name type="common">Chinese soft-hair kiwi</name>
    <dbReference type="NCBI Taxonomy" id="1590841"/>
    <lineage>
        <taxon>Eukaryota</taxon>
        <taxon>Viridiplantae</taxon>
        <taxon>Streptophyta</taxon>
        <taxon>Embryophyta</taxon>
        <taxon>Tracheophyta</taxon>
        <taxon>Spermatophyta</taxon>
        <taxon>Magnoliopsida</taxon>
        <taxon>eudicotyledons</taxon>
        <taxon>Gunneridae</taxon>
        <taxon>Pentapetalae</taxon>
        <taxon>asterids</taxon>
        <taxon>Ericales</taxon>
        <taxon>Actinidiaceae</taxon>
        <taxon>Actinidia</taxon>
    </lineage>
</organism>
<dbReference type="AlphaFoldDB" id="A0A2R6RUF7"/>
<dbReference type="Gramene" id="PSS33645">
    <property type="protein sequence ID" value="PSS33645"/>
    <property type="gene ID" value="CEY00_Acc04045"/>
</dbReference>
<reference evidence="1 2" key="1">
    <citation type="submission" date="2017-07" db="EMBL/GenBank/DDBJ databases">
        <title>An improved, manually edited Actinidia chinensis var. chinensis (kiwifruit) genome highlights the challenges associated with draft genomes and gene prediction in plants.</title>
        <authorList>
            <person name="Pilkington S."/>
            <person name="Crowhurst R."/>
            <person name="Hilario E."/>
            <person name="Nardozza S."/>
            <person name="Fraser L."/>
            <person name="Peng Y."/>
            <person name="Gunaseelan K."/>
            <person name="Simpson R."/>
            <person name="Tahir J."/>
            <person name="Deroles S."/>
            <person name="Templeton K."/>
            <person name="Luo Z."/>
            <person name="Davy M."/>
            <person name="Cheng C."/>
            <person name="Mcneilage M."/>
            <person name="Scaglione D."/>
            <person name="Liu Y."/>
            <person name="Zhang Q."/>
            <person name="Datson P."/>
            <person name="De Silva N."/>
            <person name="Gardiner S."/>
            <person name="Bassett H."/>
            <person name="Chagne D."/>
            <person name="Mccallum J."/>
            <person name="Dzierzon H."/>
            <person name="Deng C."/>
            <person name="Wang Y.-Y."/>
            <person name="Barron N."/>
            <person name="Manako K."/>
            <person name="Bowen J."/>
            <person name="Foster T."/>
            <person name="Erridge Z."/>
            <person name="Tiffin H."/>
            <person name="Waite C."/>
            <person name="Davies K."/>
            <person name="Grierson E."/>
            <person name="Laing W."/>
            <person name="Kirk R."/>
            <person name="Chen X."/>
            <person name="Wood M."/>
            <person name="Montefiori M."/>
            <person name="Brummell D."/>
            <person name="Schwinn K."/>
            <person name="Catanach A."/>
            <person name="Fullerton C."/>
            <person name="Li D."/>
            <person name="Meiyalaghan S."/>
            <person name="Nieuwenhuizen N."/>
            <person name="Read N."/>
            <person name="Prakash R."/>
            <person name="Hunter D."/>
            <person name="Zhang H."/>
            <person name="Mckenzie M."/>
            <person name="Knabel M."/>
            <person name="Harris A."/>
            <person name="Allan A."/>
            <person name="Chen A."/>
            <person name="Janssen B."/>
            <person name="Plunkett B."/>
            <person name="Dwamena C."/>
            <person name="Voogd C."/>
            <person name="Leif D."/>
            <person name="Lafferty D."/>
            <person name="Souleyre E."/>
            <person name="Varkonyi-Gasic E."/>
            <person name="Gambi F."/>
            <person name="Hanley J."/>
            <person name="Yao J.-L."/>
            <person name="Cheung J."/>
            <person name="David K."/>
            <person name="Warren B."/>
            <person name="Marsh K."/>
            <person name="Snowden K."/>
            <person name="Lin-Wang K."/>
            <person name="Brian L."/>
            <person name="Martinez-Sanchez M."/>
            <person name="Wang M."/>
            <person name="Ileperuma N."/>
            <person name="Macnee N."/>
            <person name="Campin R."/>
            <person name="Mcatee P."/>
            <person name="Drummond R."/>
            <person name="Espley R."/>
            <person name="Ireland H."/>
            <person name="Wu R."/>
            <person name="Atkinson R."/>
            <person name="Karunairetnam S."/>
            <person name="Bulley S."/>
            <person name="Chunkath S."/>
            <person name="Hanley Z."/>
            <person name="Storey R."/>
            <person name="Thrimawithana A."/>
            <person name="Thomson S."/>
            <person name="David C."/>
            <person name="Testolin R."/>
        </authorList>
    </citation>
    <scope>NUCLEOTIDE SEQUENCE [LARGE SCALE GENOMIC DNA]</scope>
    <source>
        <strain evidence="2">cv. Red5</strain>
        <tissue evidence="1">Young leaf</tissue>
    </source>
</reference>
<reference evidence="2" key="2">
    <citation type="journal article" date="2018" name="BMC Genomics">
        <title>A manually annotated Actinidia chinensis var. chinensis (kiwifruit) genome highlights the challenges associated with draft genomes and gene prediction in plants.</title>
        <authorList>
            <person name="Pilkington S.M."/>
            <person name="Crowhurst R."/>
            <person name="Hilario E."/>
            <person name="Nardozza S."/>
            <person name="Fraser L."/>
            <person name="Peng Y."/>
            <person name="Gunaseelan K."/>
            <person name="Simpson R."/>
            <person name="Tahir J."/>
            <person name="Deroles S.C."/>
            <person name="Templeton K."/>
            <person name="Luo Z."/>
            <person name="Davy M."/>
            <person name="Cheng C."/>
            <person name="McNeilage M."/>
            <person name="Scaglione D."/>
            <person name="Liu Y."/>
            <person name="Zhang Q."/>
            <person name="Datson P."/>
            <person name="De Silva N."/>
            <person name="Gardiner S.E."/>
            <person name="Bassett H."/>
            <person name="Chagne D."/>
            <person name="McCallum J."/>
            <person name="Dzierzon H."/>
            <person name="Deng C."/>
            <person name="Wang Y.Y."/>
            <person name="Barron L."/>
            <person name="Manako K."/>
            <person name="Bowen J."/>
            <person name="Foster T.M."/>
            <person name="Erridge Z.A."/>
            <person name="Tiffin H."/>
            <person name="Waite C.N."/>
            <person name="Davies K.M."/>
            <person name="Grierson E.P."/>
            <person name="Laing W.A."/>
            <person name="Kirk R."/>
            <person name="Chen X."/>
            <person name="Wood M."/>
            <person name="Montefiori M."/>
            <person name="Brummell D.A."/>
            <person name="Schwinn K.E."/>
            <person name="Catanach A."/>
            <person name="Fullerton C."/>
            <person name="Li D."/>
            <person name="Meiyalaghan S."/>
            <person name="Nieuwenhuizen N."/>
            <person name="Read N."/>
            <person name="Prakash R."/>
            <person name="Hunter D."/>
            <person name="Zhang H."/>
            <person name="McKenzie M."/>
            <person name="Knabel M."/>
            <person name="Harris A."/>
            <person name="Allan A.C."/>
            <person name="Gleave A."/>
            <person name="Chen A."/>
            <person name="Janssen B.J."/>
            <person name="Plunkett B."/>
            <person name="Ampomah-Dwamena C."/>
            <person name="Voogd C."/>
            <person name="Leif D."/>
            <person name="Lafferty D."/>
            <person name="Souleyre E.J.F."/>
            <person name="Varkonyi-Gasic E."/>
            <person name="Gambi F."/>
            <person name="Hanley J."/>
            <person name="Yao J.L."/>
            <person name="Cheung J."/>
            <person name="David K.M."/>
            <person name="Warren B."/>
            <person name="Marsh K."/>
            <person name="Snowden K.C."/>
            <person name="Lin-Wang K."/>
            <person name="Brian L."/>
            <person name="Martinez-Sanchez M."/>
            <person name="Wang M."/>
            <person name="Ileperuma N."/>
            <person name="Macnee N."/>
            <person name="Campin R."/>
            <person name="McAtee P."/>
            <person name="Drummond R.S.M."/>
            <person name="Espley R.V."/>
            <person name="Ireland H.S."/>
            <person name="Wu R."/>
            <person name="Atkinson R.G."/>
            <person name="Karunairetnam S."/>
            <person name="Bulley S."/>
            <person name="Chunkath S."/>
            <person name="Hanley Z."/>
            <person name="Storey R."/>
            <person name="Thrimawithana A.H."/>
            <person name="Thomson S."/>
            <person name="David C."/>
            <person name="Testolin R."/>
            <person name="Huang H."/>
            <person name="Hellens R.P."/>
            <person name="Schaffer R.J."/>
        </authorList>
    </citation>
    <scope>NUCLEOTIDE SEQUENCE [LARGE SCALE GENOMIC DNA]</scope>
    <source>
        <strain evidence="2">cv. Red5</strain>
    </source>
</reference>